<organism evidence="2 3">
    <name type="scientific">Clostridium estertheticum subsp. estertheticum</name>
    <dbReference type="NCBI Taxonomy" id="1552"/>
    <lineage>
        <taxon>Bacteria</taxon>
        <taxon>Bacillati</taxon>
        <taxon>Bacillota</taxon>
        <taxon>Clostridia</taxon>
        <taxon>Eubacteriales</taxon>
        <taxon>Clostridiaceae</taxon>
        <taxon>Clostridium</taxon>
    </lineage>
</organism>
<protein>
    <submittedName>
        <fullName evidence="2">Uncharacterized protein</fullName>
    </submittedName>
</protein>
<keyword evidence="1" id="KW-1133">Transmembrane helix</keyword>
<keyword evidence="3" id="KW-1185">Reference proteome</keyword>
<dbReference type="EMBL" id="CP015756">
    <property type="protein sequence ID" value="APC39376.1"/>
    <property type="molecule type" value="Genomic_DNA"/>
</dbReference>
<dbReference type="Proteomes" id="UP000182569">
    <property type="component" value="Chromosome"/>
</dbReference>
<reference evidence="3" key="1">
    <citation type="journal article" date="2016" name="Front. Microbiol.">
        <title>Complete Genome Sequence of Clostridium estertheticum DSM 8809, a Microbe Identified in Spoiled Vacuum Packed Beef.</title>
        <authorList>
            <person name="Yu Z."/>
            <person name="Gunn L."/>
            <person name="Brennan E."/>
            <person name="Reid R."/>
            <person name="Wall P.G."/>
            <person name="Gaora O.P."/>
            <person name="Hurley D."/>
            <person name="Bolton D."/>
            <person name="Fanning S."/>
        </authorList>
    </citation>
    <scope>NUCLEOTIDE SEQUENCE [LARGE SCALE GENOMIC DNA]</scope>
    <source>
        <strain evidence="3">DSM 8809</strain>
    </source>
</reference>
<feature type="transmembrane region" description="Helical" evidence="1">
    <location>
        <begin position="12"/>
        <end position="28"/>
    </location>
</feature>
<evidence type="ECO:0000256" key="1">
    <source>
        <dbReference type="SAM" id="Phobius"/>
    </source>
</evidence>
<name>A0A1J0GEE3_9CLOT</name>
<evidence type="ECO:0000313" key="2">
    <source>
        <dbReference type="EMBL" id="APC39376.1"/>
    </source>
</evidence>
<keyword evidence="1" id="KW-0472">Membrane</keyword>
<dbReference type="STRING" id="1552.A7L45_04525"/>
<accession>A0A1J0GEE3</accession>
<dbReference type="KEGG" id="ceu:A7L45_04525"/>
<proteinExistence type="predicted"/>
<evidence type="ECO:0000313" key="3">
    <source>
        <dbReference type="Proteomes" id="UP000182569"/>
    </source>
</evidence>
<gene>
    <name evidence="2" type="ORF">A7L45_04525</name>
</gene>
<keyword evidence="1" id="KW-0812">Transmembrane</keyword>
<dbReference type="AlphaFoldDB" id="A0A1J0GEE3"/>
<feature type="transmembrane region" description="Helical" evidence="1">
    <location>
        <begin position="40"/>
        <end position="59"/>
    </location>
</feature>
<sequence>MSTFMEIAGKYIVVMAILLSIIVNLKWFKKWNDSPSKTRNNLFQILKIVSVLFLIVYVSSDLPEYITELKKTSDGSSLFKALVFHFK</sequence>
<dbReference type="RefSeq" id="WP_071611669.1">
    <property type="nucleotide sequence ID" value="NZ_CP015756.1"/>
</dbReference>